<name>M7NP65_PNEMU</name>
<comment type="caution">
    <text evidence="2">The sequence shown here is derived from an EMBL/GenBank/DDBJ whole genome shotgun (WGS) entry which is preliminary data.</text>
</comment>
<sequence length="414" mass="48495">MGQLTKESILKLYQEFRQAPSQSIFSDQCILTYVTTCIRFSGSKNILLQLSEYQTHIKLKEEIINLHVTGNSIVSEVFLDIEFINGPAWLVPGLDDNFYIDRKVQLPHIYIMEFDEDEKISSIRVFWDQATILKQLEVFGSRKQAFPIKLGKEQHYFIKNKDIDSSNLSYSKEKQQQVSKKLSLFEPYEEPSREFHRNPVRPRSPTRPIQRPYEDLFVVKGTPISVKPPKASQKIHNVSKINSILFNEHEESNQQKSNDLKKDPKYTHFEFSTPTEKELEEERLAILAKAKKGVALRTMSRNWDEFENTPVSQCKQDASNQMLENTELDQEKYVPLNTRSYHENQLHFSFSNDSPTENSPVRVIQNEKYFQPKYSIFDYSSSEKDQDQNTNIEKADTITRLERDMNAKWSFGDY</sequence>
<dbReference type="VEuPathDB" id="FungiDB:PNEG_02828"/>
<dbReference type="HOGENOM" id="CLU_664144_0_0_1"/>
<dbReference type="RefSeq" id="XP_007874863.1">
    <property type="nucleotide sequence ID" value="XM_007876672.2"/>
</dbReference>
<proteinExistence type="predicted"/>
<dbReference type="InterPro" id="IPR032710">
    <property type="entry name" value="NTF2-like_dom_sf"/>
</dbReference>
<dbReference type="GeneID" id="19896517"/>
<dbReference type="STRING" id="1069680.M7NP65"/>
<dbReference type="eggNOG" id="ENOG502S590">
    <property type="taxonomic scope" value="Eukaryota"/>
</dbReference>
<evidence type="ECO:0000256" key="1">
    <source>
        <dbReference type="SAM" id="MobiDB-lite"/>
    </source>
</evidence>
<reference evidence="3" key="1">
    <citation type="journal article" date="2016" name="Nat. Commun.">
        <title>Genome analysis of three Pneumocystis species reveals adaptation mechanisms to life exclusively in mammalian hosts.</title>
        <authorList>
            <person name="Ma L."/>
            <person name="Chen Z."/>
            <person name="Huang D.W."/>
            <person name="Kutty G."/>
            <person name="Ishihara M."/>
            <person name="Wang H."/>
            <person name="Abouelleil A."/>
            <person name="Bishop L."/>
            <person name="Davey E."/>
            <person name="Deng R."/>
            <person name="Deng X."/>
            <person name="Fan L."/>
            <person name="Fantoni G."/>
            <person name="Fitzgerald M."/>
            <person name="Gogineni E."/>
            <person name="Goldberg J.M."/>
            <person name="Handley G."/>
            <person name="Hu X."/>
            <person name="Huber C."/>
            <person name="Jiao X."/>
            <person name="Jones K."/>
            <person name="Levin J.Z."/>
            <person name="Liu Y."/>
            <person name="Macdonald P."/>
            <person name="Melnikov A."/>
            <person name="Raley C."/>
            <person name="Sassi M."/>
            <person name="Sherman B.T."/>
            <person name="Song X."/>
            <person name="Sykes S."/>
            <person name="Tran B."/>
            <person name="Walsh L."/>
            <person name="Xia Y."/>
            <person name="Yang J."/>
            <person name="Young S."/>
            <person name="Zeng Q."/>
            <person name="Zheng X."/>
            <person name="Stephens R."/>
            <person name="Nusbaum C."/>
            <person name="Birren B.W."/>
            <person name="Azadi P."/>
            <person name="Lempicki R.A."/>
            <person name="Cuomo C.A."/>
            <person name="Kovacs J.A."/>
        </authorList>
    </citation>
    <scope>NUCLEOTIDE SEQUENCE [LARGE SCALE GENOMIC DNA]</scope>
    <source>
        <strain evidence="3">B123</strain>
    </source>
</reference>
<accession>M7NP65</accession>
<organism evidence="2 3">
    <name type="scientific">Pneumocystis murina (strain B123)</name>
    <name type="common">Mouse pneumocystis pneumonia agent</name>
    <name type="synonym">Pneumocystis carinii f. sp. muris</name>
    <dbReference type="NCBI Taxonomy" id="1069680"/>
    <lineage>
        <taxon>Eukaryota</taxon>
        <taxon>Fungi</taxon>
        <taxon>Dikarya</taxon>
        <taxon>Ascomycota</taxon>
        <taxon>Taphrinomycotina</taxon>
        <taxon>Pneumocystomycetes</taxon>
        <taxon>Pneumocystaceae</taxon>
        <taxon>Pneumocystis</taxon>
    </lineage>
</organism>
<protein>
    <submittedName>
        <fullName evidence="2">Uncharacterized protein</fullName>
    </submittedName>
</protein>
<dbReference type="OMA" id="ESAMAHW"/>
<keyword evidence="3" id="KW-1185">Reference proteome</keyword>
<dbReference type="Proteomes" id="UP000011958">
    <property type="component" value="Unassembled WGS sequence"/>
</dbReference>
<feature type="region of interest" description="Disordered" evidence="1">
    <location>
        <begin position="247"/>
        <end position="266"/>
    </location>
</feature>
<evidence type="ECO:0000313" key="3">
    <source>
        <dbReference type="Proteomes" id="UP000011958"/>
    </source>
</evidence>
<dbReference type="AlphaFoldDB" id="M7NP65"/>
<evidence type="ECO:0000313" key="2">
    <source>
        <dbReference type="EMBL" id="EMR09057.1"/>
    </source>
</evidence>
<gene>
    <name evidence="2" type="ORF">PNEG_02828</name>
</gene>
<dbReference type="Gene3D" id="3.10.450.50">
    <property type="match status" value="1"/>
</dbReference>
<dbReference type="SUPFAM" id="SSF54427">
    <property type="entry name" value="NTF2-like"/>
    <property type="match status" value="1"/>
</dbReference>
<dbReference type="EMBL" id="AFWA02000007">
    <property type="protein sequence ID" value="EMR09057.1"/>
    <property type="molecule type" value="Genomic_DNA"/>
</dbReference>
<dbReference type="OrthoDB" id="5440at2759"/>